<evidence type="ECO:0000259" key="9">
    <source>
        <dbReference type="PROSITE" id="PS51192"/>
    </source>
</evidence>
<feature type="region of interest" description="Disordered" evidence="7">
    <location>
        <begin position="76"/>
        <end position="121"/>
    </location>
</feature>
<feature type="domain" description="Helicase ATP-binding" evidence="9">
    <location>
        <begin position="241"/>
        <end position="375"/>
    </location>
</feature>
<dbReference type="CDD" id="cd17917">
    <property type="entry name" value="DEXHc_RHA-like"/>
    <property type="match status" value="1"/>
</dbReference>
<dbReference type="GO" id="GO:0005524">
    <property type="term" value="F:ATP binding"/>
    <property type="evidence" value="ECO:0007669"/>
    <property type="project" value="UniProtKB-KW"/>
</dbReference>
<keyword evidence="4" id="KW-0067">ATP-binding</keyword>
<dbReference type="InterPro" id="IPR027417">
    <property type="entry name" value="P-loop_NTPase"/>
</dbReference>
<dbReference type="SUPFAM" id="SSF52540">
    <property type="entry name" value="P-loop containing nucleoside triphosphate hydrolases"/>
    <property type="match status" value="1"/>
</dbReference>
<keyword evidence="5" id="KW-0863">Zinc-finger</keyword>
<gene>
    <name evidence="10" type="ORF">Vbra_18969</name>
</gene>
<dbReference type="VEuPathDB" id="CryptoDB:Vbra_18969"/>
<dbReference type="GO" id="GO:0003723">
    <property type="term" value="F:RNA binding"/>
    <property type="evidence" value="ECO:0007669"/>
    <property type="project" value="TreeGrafter"/>
</dbReference>
<dbReference type="InterPro" id="IPR014001">
    <property type="entry name" value="Helicase_ATP-bd"/>
</dbReference>
<evidence type="ECO:0000313" key="10">
    <source>
        <dbReference type="EMBL" id="CEM35794.1"/>
    </source>
</evidence>
<dbReference type="Gene3D" id="4.10.1000.10">
    <property type="entry name" value="Zinc finger, CCCH-type"/>
    <property type="match status" value="1"/>
</dbReference>
<feature type="compositionally biased region" description="Pro residues" evidence="7">
    <location>
        <begin position="112"/>
        <end position="121"/>
    </location>
</feature>
<dbReference type="PROSITE" id="PS51192">
    <property type="entry name" value="HELICASE_ATP_BIND_1"/>
    <property type="match status" value="1"/>
</dbReference>
<dbReference type="PANTHER" id="PTHR18934:SF91">
    <property type="entry name" value="PRE-MRNA-SPLICING FACTOR ATP-DEPENDENT RNA HELICASE PRP16"/>
    <property type="match status" value="1"/>
</dbReference>
<dbReference type="SMART" id="SM00356">
    <property type="entry name" value="ZnF_C3H1"/>
    <property type="match status" value="2"/>
</dbReference>
<accession>A0A0G4GXI8</accession>
<protein>
    <recommendedName>
        <fullName evidence="12">Helicase ATP-binding domain-containing protein</fullName>
    </recommendedName>
</protein>
<dbReference type="Gene3D" id="3.40.50.300">
    <property type="entry name" value="P-loop containing nucleotide triphosphate hydrolases"/>
    <property type="match status" value="1"/>
</dbReference>
<dbReference type="GO" id="GO:0016787">
    <property type="term" value="F:hydrolase activity"/>
    <property type="evidence" value="ECO:0007669"/>
    <property type="project" value="UniProtKB-KW"/>
</dbReference>
<evidence type="ECO:0000256" key="6">
    <source>
        <dbReference type="SAM" id="Coils"/>
    </source>
</evidence>
<evidence type="ECO:0008006" key="12">
    <source>
        <dbReference type="Google" id="ProtNLM"/>
    </source>
</evidence>
<dbReference type="PROSITE" id="PS50103">
    <property type="entry name" value="ZF_C3H1"/>
    <property type="match status" value="1"/>
</dbReference>
<reference evidence="10 11" key="1">
    <citation type="submission" date="2014-11" db="EMBL/GenBank/DDBJ databases">
        <authorList>
            <person name="Zhu J."/>
            <person name="Qi W."/>
            <person name="Song R."/>
        </authorList>
    </citation>
    <scope>NUCLEOTIDE SEQUENCE [LARGE SCALE GENOMIC DNA]</scope>
</reference>
<dbReference type="EMBL" id="CDMY01000869">
    <property type="protein sequence ID" value="CEM35794.1"/>
    <property type="molecule type" value="Genomic_DNA"/>
</dbReference>
<keyword evidence="5" id="KW-0479">Metal-binding</keyword>
<dbReference type="STRING" id="1169540.A0A0G4GXI8"/>
<sequence length="375" mass="41474">MAPQAAICKFHQLPSGYRNDRCAFRHVKICQFNAVGACTRDPCPFLHDTSIVCNFFLNNRCTRGHKCGFLHPQLPTASGARRPPPPPPSPLGNGHDGSASNAAPAPLRPRQARPPPPQPIVPPEVAKLERCQDNCKPQLGARLAAVQQDVENELRKEEQIDDDPDYNTDKVDKTIEALLDEQKALQEAQQQVDIEAQEIKQLLPFQSDMHKMEFSRRLKCLDFRTTADNRLPIYSKRSVLLEAIERHPVVIVTAQTGSGKSTQIIQYVSESAERFGLTPGTKMVVCTQPRKIAASMLAKRVGDEYGSPQSITVPKFPGCRVTSGRPPIAHFTTDSSLVNYCLANKNLDDYGVVIIDEAHERSLSTDLLIGLVKLA</sequence>
<keyword evidence="6" id="KW-0175">Coiled coil</keyword>
<evidence type="ECO:0000256" key="4">
    <source>
        <dbReference type="ARBA" id="ARBA00022840"/>
    </source>
</evidence>
<feature type="zinc finger region" description="C3H1-type" evidence="5">
    <location>
        <begin position="48"/>
        <end position="74"/>
    </location>
</feature>
<keyword evidence="5" id="KW-0862">Zinc</keyword>
<dbReference type="InterPro" id="IPR000571">
    <property type="entry name" value="Znf_CCCH"/>
</dbReference>
<evidence type="ECO:0000256" key="3">
    <source>
        <dbReference type="ARBA" id="ARBA00022806"/>
    </source>
</evidence>
<name>A0A0G4GXI8_VITBC</name>
<dbReference type="PhylomeDB" id="A0A0G4GXI8"/>
<keyword evidence="3" id="KW-0347">Helicase</keyword>
<keyword evidence="11" id="KW-1185">Reference proteome</keyword>
<proteinExistence type="predicted"/>
<feature type="domain" description="C3H1-type" evidence="8">
    <location>
        <begin position="48"/>
        <end position="74"/>
    </location>
</feature>
<organism evidence="10 11">
    <name type="scientific">Vitrella brassicaformis (strain CCMP3155)</name>
    <dbReference type="NCBI Taxonomy" id="1169540"/>
    <lineage>
        <taxon>Eukaryota</taxon>
        <taxon>Sar</taxon>
        <taxon>Alveolata</taxon>
        <taxon>Colpodellida</taxon>
        <taxon>Vitrellaceae</taxon>
        <taxon>Vitrella</taxon>
    </lineage>
</organism>
<evidence type="ECO:0000259" key="8">
    <source>
        <dbReference type="PROSITE" id="PS50103"/>
    </source>
</evidence>
<dbReference type="Proteomes" id="UP000041254">
    <property type="component" value="Unassembled WGS sequence"/>
</dbReference>
<evidence type="ECO:0000256" key="1">
    <source>
        <dbReference type="ARBA" id="ARBA00022741"/>
    </source>
</evidence>
<feature type="coiled-coil region" evidence="6">
    <location>
        <begin position="171"/>
        <end position="198"/>
    </location>
</feature>
<keyword evidence="2" id="KW-0378">Hydrolase</keyword>
<dbReference type="PROSITE" id="PS00690">
    <property type="entry name" value="DEAH_ATP_HELICASE"/>
    <property type="match status" value="1"/>
</dbReference>
<dbReference type="InParanoid" id="A0A0G4GXI8"/>
<evidence type="ECO:0000256" key="5">
    <source>
        <dbReference type="PROSITE-ProRule" id="PRU00723"/>
    </source>
</evidence>
<dbReference type="GO" id="GO:0008270">
    <property type="term" value="F:zinc ion binding"/>
    <property type="evidence" value="ECO:0007669"/>
    <property type="project" value="UniProtKB-KW"/>
</dbReference>
<feature type="non-terminal residue" evidence="10">
    <location>
        <position position="375"/>
    </location>
</feature>
<dbReference type="GO" id="GO:0004386">
    <property type="term" value="F:helicase activity"/>
    <property type="evidence" value="ECO:0007669"/>
    <property type="project" value="UniProtKB-KW"/>
</dbReference>
<dbReference type="PANTHER" id="PTHR18934">
    <property type="entry name" value="ATP-DEPENDENT RNA HELICASE"/>
    <property type="match status" value="1"/>
</dbReference>
<evidence type="ECO:0000256" key="2">
    <source>
        <dbReference type="ARBA" id="ARBA00022801"/>
    </source>
</evidence>
<evidence type="ECO:0000313" key="11">
    <source>
        <dbReference type="Proteomes" id="UP000041254"/>
    </source>
</evidence>
<evidence type="ECO:0000256" key="7">
    <source>
        <dbReference type="SAM" id="MobiDB-lite"/>
    </source>
</evidence>
<dbReference type="OrthoDB" id="1684135at2759"/>
<dbReference type="AlphaFoldDB" id="A0A0G4GXI8"/>
<keyword evidence="1" id="KW-0547">Nucleotide-binding</keyword>
<dbReference type="InterPro" id="IPR002464">
    <property type="entry name" value="DNA/RNA_helicase_DEAH_CS"/>
</dbReference>